<dbReference type="SUPFAM" id="SSF55550">
    <property type="entry name" value="SH2 domain"/>
    <property type="match status" value="1"/>
</dbReference>
<dbReference type="WBParaSite" id="TASK_0000657701-mRNA-1">
    <property type="protein sequence ID" value="TASK_0000657701-mRNA-1"/>
    <property type="gene ID" value="TASK_0000657701"/>
</dbReference>
<dbReference type="SMART" id="SM00252">
    <property type="entry name" value="SH2"/>
    <property type="match status" value="1"/>
</dbReference>
<evidence type="ECO:0000256" key="4">
    <source>
        <dbReference type="SAM" id="MobiDB-lite"/>
    </source>
</evidence>
<evidence type="ECO:0000256" key="1">
    <source>
        <dbReference type="ARBA" id="ARBA00022443"/>
    </source>
</evidence>
<evidence type="ECO:0000313" key="9">
    <source>
        <dbReference type="Proteomes" id="UP000282613"/>
    </source>
</evidence>
<evidence type="ECO:0000259" key="6">
    <source>
        <dbReference type="PROSITE" id="PS50002"/>
    </source>
</evidence>
<protein>
    <submittedName>
        <fullName evidence="10">SH2 domain-containing protein</fullName>
    </submittedName>
</protein>
<dbReference type="InterPro" id="IPR001452">
    <property type="entry name" value="SH3_domain"/>
</dbReference>
<keyword evidence="2" id="KW-0727">SH2 domain</keyword>
<feature type="compositionally biased region" description="Polar residues" evidence="4">
    <location>
        <begin position="225"/>
        <end position="236"/>
    </location>
</feature>
<dbReference type="EMBL" id="UYRS01018514">
    <property type="protein sequence ID" value="VDK36976.1"/>
    <property type="molecule type" value="Genomic_DNA"/>
</dbReference>
<evidence type="ECO:0000259" key="7">
    <source>
        <dbReference type="PROSITE" id="PS50003"/>
    </source>
</evidence>
<feature type="compositionally biased region" description="Low complexity" evidence="4">
    <location>
        <begin position="205"/>
        <end position="218"/>
    </location>
</feature>
<dbReference type="PROSITE" id="PS50001">
    <property type="entry name" value="SH2"/>
    <property type="match status" value="1"/>
</dbReference>
<dbReference type="PANTHER" id="PTHR45818">
    <property type="entry name" value="PROTEIN VAV"/>
    <property type="match status" value="1"/>
</dbReference>
<feature type="domain" description="SH3" evidence="6">
    <location>
        <begin position="269"/>
        <end position="343"/>
    </location>
</feature>
<name>A0A0R3W8A7_TAEAS</name>
<dbReference type="Gene3D" id="3.30.60.20">
    <property type="match status" value="1"/>
</dbReference>
<dbReference type="OrthoDB" id="5340910at2759"/>
<dbReference type="SUPFAM" id="SSF57889">
    <property type="entry name" value="Cysteine-rich domain"/>
    <property type="match status" value="1"/>
</dbReference>
<evidence type="ECO:0000256" key="3">
    <source>
        <dbReference type="PROSITE-ProRule" id="PRU00192"/>
    </source>
</evidence>
<dbReference type="PRINTS" id="PR00401">
    <property type="entry name" value="SH2DOMAIN"/>
</dbReference>
<keyword evidence="9" id="KW-1185">Reference proteome</keyword>
<dbReference type="GO" id="GO:0005737">
    <property type="term" value="C:cytoplasm"/>
    <property type="evidence" value="ECO:0007669"/>
    <property type="project" value="TreeGrafter"/>
</dbReference>
<dbReference type="Proteomes" id="UP000282613">
    <property type="component" value="Unassembled WGS sequence"/>
</dbReference>
<dbReference type="STRING" id="60517.A0A0R3W8A7"/>
<evidence type="ECO:0000313" key="8">
    <source>
        <dbReference type="EMBL" id="VDK36976.1"/>
    </source>
</evidence>
<dbReference type="SUPFAM" id="SSF50044">
    <property type="entry name" value="SH3-domain"/>
    <property type="match status" value="2"/>
</dbReference>
<dbReference type="SMART" id="SM00326">
    <property type="entry name" value="SH3"/>
    <property type="match status" value="2"/>
</dbReference>
<proteinExistence type="predicted"/>
<reference evidence="10" key="1">
    <citation type="submission" date="2017-02" db="UniProtKB">
        <authorList>
            <consortium name="WormBaseParasite"/>
        </authorList>
    </citation>
    <scope>IDENTIFICATION</scope>
</reference>
<dbReference type="PROSITE" id="PS50002">
    <property type="entry name" value="SH3"/>
    <property type="match status" value="1"/>
</dbReference>
<dbReference type="AlphaFoldDB" id="A0A0R3W8A7"/>
<feature type="region of interest" description="Disordered" evidence="4">
    <location>
        <begin position="277"/>
        <end position="299"/>
    </location>
</feature>
<feature type="domain" description="PH" evidence="7">
    <location>
        <begin position="1"/>
        <end position="64"/>
    </location>
</feature>
<dbReference type="InterPro" id="IPR046349">
    <property type="entry name" value="C1-like_sf"/>
</dbReference>
<accession>A0A0R3W8A7</accession>
<feature type="region of interest" description="Disordered" evidence="4">
    <location>
        <begin position="199"/>
        <end position="251"/>
    </location>
</feature>
<dbReference type="GO" id="GO:0016477">
    <property type="term" value="P:cell migration"/>
    <property type="evidence" value="ECO:0007669"/>
    <property type="project" value="TreeGrafter"/>
</dbReference>
<dbReference type="GO" id="GO:0005085">
    <property type="term" value="F:guanyl-nucleotide exchange factor activity"/>
    <property type="evidence" value="ECO:0007669"/>
    <property type="project" value="TreeGrafter"/>
</dbReference>
<reference evidence="8 9" key="2">
    <citation type="submission" date="2018-11" db="EMBL/GenBank/DDBJ databases">
        <authorList>
            <consortium name="Pathogen Informatics"/>
        </authorList>
    </citation>
    <scope>NUCLEOTIDE SEQUENCE [LARGE SCALE GENOMIC DNA]</scope>
</reference>
<gene>
    <name evidence="8" type="ORF">TASK_LOCUS6578</name>
</gene>
<dbReference type="InterPro" id="IPR036860">
    <property type="entry name" value="SH2_dom_sf"/>
</dbReference>
<sequence>MAAYHIVNGSPQALGLPSKKGGKFPYEFTIPLAGERDEDVQLTFFAKSEELRNAWIKATETALSNQFPPGAKDNGYQFEMATFKQTTYCCMCKKLLQGVFYQGYQCRGKSDFVCELSLFRHRGGTVLADVLHRLSHQINICKAHSFLKTIFILTYVETGLAAHKACLVNVSTLLPPHTSVLVANGGTTYHRGSHIPGVFRPSIGSMSTPPQQSSTLSPANHHRPLQQQQHRVSRNTSSVSTDSANSSSLHLRTSSNSFEAIGDVFTARTTVVTAVTAYSGEPPPPPAPPGAFGDASKRSKPLSFNVGDRITLTQPFDGSRWLYGRLNDQEGWFPASHVEFPLKSDISRDQVMHVVSHNDVIPQTTSSSWFTSTSTSSCLGQHNPTEREAGECPTTDEADGHPIPPSTPTVSVKTALSNCPWYFGEMDRAEATQLLTGCENGTFLVRISKNVSRMGEYSLSVVYHHPRHIRIQRSSDSCFYLCSPQRFKSLEALVDFYCRVSLNECFDEVQTCLRFPYQRCPEDSVLFYARAQHDFEGDANPRMLPLNRGDLVHVISTRAKEQGWWKGWLNGRVRSRICFPLLPILLLGFSPSPSSPGSRDCHVQLPLMYITKKTSLRDMMRGMGVRGRSACNCFRMTICHTAVLLPFSFPRFSSNWTPTPPSPPPCLFYLRSQPSNTFVIRFLHSLH</sequence>
<dbReference type="Pfam" id="PF07653">
    <property type="entry name" value="SH3_2"/>
    <property type="match status" value="1"/>
</dbReference>
<dbReference type="Pfam" id="PF00017">
    <property type="entry name" value="SH2"/>
    <property type="match status" value="1"/>
</dbReference>
<dbReference type="InterPro" id="IPR000980">
    <property type="entry name" value="SH2"/>
</dbReference>
<dbReference type="InterPro" id="IPR001849">
    <property type="entry name" value="PH_domain"/>
</dbReference>
<dbReference type="PROSITE" id="PS50003">
    <property type="entry name" value="PH_DOMAIN"/>
    <property type="match status" value="1"/>
</dbReference>
<feature type="domain" description="SH2" evidence="5">
    <location>
        <begin position="421"/>
        <end position="517"/>
    </location>
</feature>
<feature type="region of interest" description="Disordered" evidence="4">
    <location>
        <begin position="372"/>
        <end position="410"/>
    </location>
</feature>
<evidence type="ECO:0000256" key="2">
    <source>
        <dbReference type="PROSITE-ProRule" id="PRU00191"/>
    </source>
</evidence>
<feature type="compositionally biased region" description="Low complexity" evidence="4">
    <location>
        <begin position="237"/>
        <end position="251"/>
    </location>
</feature>
<keyword evidence="1 3" id="KW-0728">SH3 domain</keyword>
<dbReference type="Gene3D" id="3.30.505.10">
    <property type="entry name" value="SH2 domain"/>
    <property type="match status" value="1"/>
</dbReference>
<dbReference type="PANTHER" id="PTHR45818:SF3">
    <property type="entry name" value="PROTEIN VAV"/>
    <property type="match status" value="1"/>
</dbReference>
<dbReference type="InterPro" id="IPR036028">
    <property type="entry name" value="SH3-like_dom_sf"/>
</dbReference>
<organism evidence="10">
    <name type="scientific">Taenia asiatica</name>
    <name type="common">Asian tapeworm</name>
    <dbReference type="NCBI Taxonomy" id="60517"/>
    <lineage>
        <taxon>Eukaryota</taxon>
        <taxon>Metazoa</taxon>
        <taxon>Spiralia</taxon>
        <taxon>Lophotrochozoa</taxon>
        <taxon>Platyhelminthes</taxon>
        <taxon>Cestoda</taxon>
        <taxon>Eucestoda</taxon>
        <taxon>Cyclophyllidea</taxon>
        <taxon>Taeniidae</taxon>
        <taxon>Taenia</taxon>
    </lineage>
</organism>
<dbReference type="Gene3D" id="2.30.30.40">
    <property type="entry name" value="SH3 Domains"/>
    <property type="match status" value="2"/>
</dbReference>
<evidence type="ECO:0000313" key="10">
    <source>
        <dbReference type="WBParaSite" id="TASK_0000657701-mRNA-1"/>
    </source>
</evidence>
<evidence type="ECO:0000259" key="5">
    <source>
        <dbReference type="PROSITE" id="PS50001"/>
    </source>
</evidence>